<keyword evidence="4" id="KW-0479">Metal-binding</keyword>
<comment type="cofactor">
    <cofactor evidence="4">
        <name>Mg(2+)</name>
        <dbReference type="ChEBI" id="CHEBI:18420"/>
    </cofactor>
</comment>
<dbReference type="InterPro" id="IPR037171">
    <property type="entry name" value="NagB/RpiA_transferase-like"/>
</dbReference>
<dbReference type="Gene3D" id="3.40.50.10420">
    <property type="entry name" value="NagB/RpiA/CoA transferase-like"/>
    <property type="match status" value="1"/>
</dbReference>
<evidence type="ECO:0000256" key="1">
    <source>
        <dbReference type="ARBA" id="ARBA00010638"/>
    </source>
</evidence>
<reference evidence="6" key="1">
    <citation type="journal article" date="2019" name="Int. J. Syst. Evol. Microbiol.">
        <title>The Global Catalogue of Microorganisms (GCM) 10K type strain sequencing project: providing services to taxonomists for standard genome sequencing and annotation.</title>
        <authorList>
            <consortium name="The Broad Institute Genomics Platform"/>
            <consortium name="The Broad Institute Genome Sequencing Center for Infectious Disease"/>
            <person name="Wu L."/>
            <person name="Ma J."/>
        </authorList>
    </citation>
    <scope>NUCLEOTIDE SEQUENCE [LARGE SCALE GENOMIC DNA]</scope>
    <source>
        <strain evidence="6">CCUG 61697</strain>
    </source>
</reference>
<protein>
    <recommendedName>
        <fullName evidence="4">5-formyltetrahydrofolate cyclo-ligase</fullName>
        <ecNumber evidence="4">6.3.3.2</ecNumber>
    </recommendedName>
</protein>
<dbReference type="Proteomes" id="UP001597102">
    <property type="component" value="Unassembled WGS sequence"/>
</dbReference>
<comment type="catalytic activity">
    <reaction evidence="4">
        <text>(6S)-5-formyl-5,6,7,8-tetrahydrofolate + ATP = (6R)-5,10-methenyltetrahydrofolate + ADP + phosphate</text>
        <dbReference type="Rhea" id="RHEA:10488"/>
        <dbReference type="ChEBI" id="CHEBI:30616"/>
        <dbReference type="ChEBI" id="CHEBI:43474"/>
        <dbReference type="ChEBI" id="CHEBI:57455"/>
        <dbReference type="ChEBI" id="CHEBI:57457"/>
        <dbReference type="ChEBI" id="CHEBI:456216"/>
        <dbReference type="EC" id="6.3.3.2"/>
    </reaction>
</comment>
<comment type="caution">
    <text evidence="5">The sequence shown here is derived from an EMBL/GenBank/DDBJ whole genome shotgun (WGS) entry which is preliminary data.</text>
</comment>
<evidence type="ECO:0000313" key="5">
    <source>
        <dbReference type="EMBL" id="MFD0986134.1"/>
    </source>
</evidence>
<dbReference type="SUPFAM" id="SSF100950">
    <property type="entry name" value="NagB/RpiA/CoA transferase-like"/>
    <property type="match status" value="1"/>
</dbReference>
<dbReference type="PIRSF" id="PIRSF006806">
    <property type="entry name" value="FTHF_cligase"/>
    <property type="match status" value="1"/>
</dbReference>
<sequence length="201" mass="23165">MFDTAEEQEQPPYDLKRWRHTQRNRLIEERLYLSPEIRSFYARQIVEKLNQYLPDVKGLTISGYWPCKGEPDLRPWLNSLPRRGARAALPVVIAKDEPLNFRTWREGDPLERGVWNILHPAEGSNVLPDVTIVPLVGFDSSGYRLGYGGGYFDRTLAVTHDRRAIIGVGYGESELLTIYPQAHDIPMDVIVTQTQIRSFER</sequence>
<keyword evidence="2 4" id="KW-0547">Nucleotide-binding</keyword>
<accession>A0ABW3J754</accession>
<evidence type="ECO:0000313" key="6">
    <source>
        <dbReference type="Proteomes" id="UP001597102"/>
    </source>
</evidence>
<dbReference type="NCBIfam" id="TIGR02727">
    <property type="entry name" value="MTHFS_bact"/>
    <property type="match status" value="1"/>
</dbReference>
<name>A0ABW3J754_9HYPH</name>
<dbReference type="EMBL" id="JBHTJO010000001">
    <property type="protein sequence ID" value="MFD0986134.1"/>
    <property type="molecule type" value="Genomic_DNA"/>
</dbReference>
<dbReference type="PANTHER" id="PTHR23407">
    <property type="entry name" value="ATPASE INHIBITOR/5-FORMYLTETRAHYDROFOLATE CYCLO-LIGASE"/>
    <property type="match status" value="1"/>
</dbReference>
<keyword evidence="3 4" id="KW-0067">ATP-binding</keyword>
<evidence type="ECO:0000256" key="3">
    <source>
        <dbReference type="ARBA" id="ARBA00022840"/>
    </source>
</evidence>
<keyword evidence="5" id="KW-0436">Ligase</keyword>
<proteinExistence type="inferred from homology"/>
<dbReference type="InterPro" id="IPR024185">
    <property type="entry name" value="FTHF_cligase-like_sf"/>
</dbReference>
<dbReference type="EC" id="6.3.3.2" evidence="4"/>
<dbReference type="PANTHER" id="PTHR23407:SF1">
    <property type="entry name" value="5-FORMYLTETRAHYDROFOLATE CYCLO-LIGASE"/>
    <property type="match status" value="1"/>
</dbReference>
<dbReference type="Pfam" id="PF01812">
    <property type="entry name" value="5-FTHF_cyc-lig"/>
    <property type="match status" value="1"/>
</dbReference>
<dbReference type="InterPro" id="IPR002698">
    <property type="entry name" value="FTHF_cligase"/>
</dbReference>
<evidence type="ECO:0000256" key="2">
    <source>
        <dbReference type="ARBA" id="ARBA00022741"/>
    </source>
</evidence>
<dbReference type="GO" id="GO:0030272">
    <property type="term" value="F:5-formyltetrahydrofolate cyclo-ligase activity"/>
    <property type="evidence" value="ECO:0007669"/>
    <property type="project" value="UniProtKB-EC"/>
</dbReference>
<organism evidence="5 6">
    <name type="scientific">Methyloligella solikamskensis</name>
    <dbReference type="NCBI Taxonomy" id="1177756"/>
    <lineage>
        <taxon>Bacteria</taxon>
        <taxon>Pseudomonadati</taxon>
        <taxon>Pseudomonadota</taxon>
        <taxon>Alphaproteobacteria</taxon>
        <taxon>Hyphomicrobiales</taxon>
        <taxon>Hyphomicrobiaceae</taxon>
        <taxon>Methyloligella</taxon>
    </lineage>
</organism>
<gene>
    <name evidence="5" type="ORF">ACFQ2F_03360</name>
</gene>
<comment type="similarity">
    <text evidence="1 4">Belongs to the 5-formyltetrahydrofolate cyclo-ligase family.</text>
</comment>
<keyword evidence="4" id="KW-0460">Magnesium</keyword>
<dbReference type="RefSeq" id="WP_379085688.1">
    <property type="nucleotide sequence ID" value="NZ_JBHTJO010000001.1"/>
</dbReference>
<evidence type="ECO:0000256" key="4">
    <source>
        <dbReference type="RuleBase" id="RU361279"/>
    </source>
</evidence>
<keyword evidence="6" id="KW-1185">Reference proteome</keyword>